<evidence type="ECO:0000313" key="6">
    <source>
        <dbReference type="Proteomes" id="UP000253090"/>
    </source>
</evidence>
<evidence type="ECO:0000259" key="4">
    <source>
        <dbReference type="PROSITE" id="PS50932"/>
    </source>
</evidence>
<dbReference type="InterPro" id="IPR046335">
    <property type="entry name" value="LacI/GalR-like_sensor"/>
</dbReference>
<accession>A0A369BLX2</accession>
<dbReference type="AlphaFoldDB" id="A0A369BLX2"/>
<dbReference type="Pfam" id="PF13377">
    <property type="entry name" value="Peripla_BP_3"/>
    <property type="match status" value="1"/>
</dbReference>
<dbReference type="InterPro" id="IPR000843">
    <property type="entry name" value="HTH_LacI"/>
</dbReference>
<proteinExistence type="predicted"/>
<name>A0A369BLX2_9BACL</name>
<keyword evidence="1" id="KW-0805">Transcription regulation</keyword>
<dbReference type="Proteomes" id="UP000253090">
    <property type="component" value="Unassembled WGS sequence"/>
</dbReference>
<dbReference type="InterPro" id="IPR028082">
    <property type="entry name" value="Peripla_BP_I"/>
</dbReference>
<keyword evidence="2" id="KW-0238">DNA-binding</keyword>
<gene>
    <name evidence="5" type="ORF">DFP94_103427</name>
</gene>
<dbReference type="InterPro" id="IPR010982">
    <property type="entry name" value="Lambda_DNA-bd_dom_sf"/>
</dbReference>
<evidence type="ECO:0000256" key="2">
    <source>
        <dbReference type="ARBA" id="ARBA00023125"/>
    </source>
</evidence>
<feature type="domain" description="HTH lacI-type" evidence="4">
    <location>
        <begin position="6"/>
        <end position="60"/>
    </location>
</feature>
<dbReference type="Gene3D" id="1.10.260.40">
    <property type="entry name" value="lambda repressor-like DNA-binding domains"/>
    <property type="match status" value="1"/>
</dbReference>
<evidence type="ECO:0000256" key="1">
    <source>
        <dbReference type="ARBA" id="ARBA00023015"/>
    </source>
</evidence>
<comment type="caution">
    <text evidence="5">The sequence shown here is derived from an EMBL/GenBank/DDBJ whole genome shotgun (WGS) entry which is preliminary data.</text>
</comment>
<dbReference type="GO" id="GO:0003700">
    <property type="term" value="F:DNA-binding transcription factor activity"/>
    <property type="evidence" value="ECO:0007669"/>
    <property type="project" value="TreeGrafter"/>
</dbReference>
<dbReference type="CDD" id="cd01392">
    <property type="entry name" value="HTH_LacI"/>
    <property type="match status" value="1"/>
</dbReference>
<dbReference type="SUPFAM" id="SSF47413">
    <property type="entry name" value="lambda repressor-like DNA-binding domains"/>
    <property type="match status" value="1"/>
</dbReference>
<sequence length="346" mass="38071">MKKTGINSNEIARLAGVSRSTVSRVINNYPNVPEATREKVLQVIGKYGYVPNLSAQIMVGKKTRTIGLFMISPDLVSTDMLSNLLITRVIESASLRGHYVLTHIIRHTQDPEEHRMVKDSFHQKRIDGGIFIGAANYEPLVEELIKEGHIVGIVDQHLPGRLEPNRIVSNFDNRNGISEGVEYLVQLGHRDIAFISGDPLRLSGPEKYEAFVAVMAAHGLSVHPEWIVPGDFSEESGYAATAQWLMQVRKLPTAIFAVNDSVAFGALRALSEKGLRVPEDISLLGFDDHLLSSRIVPALSTIHVDFSGMMDELTEAVIHGIQETPVQPVALLAGTSLVIRDSCRKV</sequence>
<dbReference type="GO" id="GO:0000976">
    <property type="term" value="F:transcription cis-regulatory region binding"/>
    <property type="evidence" value="ECO:0007669"/>
    <property type="project" value="TreeGrafter"/>
</dbReference>
<dbReference type="PROSITE" id="PS50932">
    <property type="entry name" value="HTH_LACI_2"/>
    <property type="match status" value="1"/>
</dbReference>
<reference evidence="5 6" key="1">
    <citation type="submission" date="2018-07" db="EMBL/GenBank/DDBJ databases">
        <title>Genomic Encyclopedia of Type Strains, Phase III (KMG-III): the genomes of soil and plant-associated and newly described type strains.</title>
        <authorList>
            <person name="Whitman W."/>
        </authorList>
    </citation>
    <scope>NUCLEOTIDE SEQUENCE [LARGE SCALE GENOMIC DNA]</scope>
    <source>
        <strain evidence="5 6">CECT 8333</strain>
    </source>
</reference>
<organism evidence="5 6">
    <name type="scientific">Fontibacillus phaseoli</name>
    <dbReference type="NCBI Taxonomy" id="1416533"/>
    <lineage>
        <taxon>Bacteria</taxon>
        <taxon>Bacillati</taxon>
        <taxon>Bacillota</taxon>
        <taxon>Bacilli</taxon>
        <taxon>Bacillales</taxon>
        <taxon>Paenibacillaceae</taxon>
        <taxon>Fontibacillus</taxon>
    </lineage>
</organism>
<keyword evidence="3" id="KW-0804">Transcription</keyword>
<evidence type="ECO:0000256" key="3">
    <source>
        <dbReference type="ARBA" id="ARBA00023163"/>
    </source>
</evidence>
<dbReference type="CDD" id="cd06267">
    <property type="entry name" value="PBP1_LacI_sugar_binding-like"/>
    <property type="match status" value="1"/>
</dbReference>
<dbReference type="SMART" id="SM00354">
    <property type="entry name" value="HTH_LACI"/>
    <property type="match status" value="1"/>
</dbReference>
<dbReference type="PANTHER" id="PTHR30146">
    <property type="entry name" value="LACI-RELATED TRANSCRIPTIONAL REPRESSOR"/>
    <property type="match status" value="1"/>
</dbReference>
<dbReference type="EMBL" id="QPJW01000003">
    <property type="protein sequence ID" value="RCX20694.1"/>
    <property type="molecule type" value="Genomic_DNA"/>
</dbReference>
<dbReference type="SUPFAM" id="SSF53822">
    <property type="entry name" value="Periplasmic binding protein-like I"/>
    <property type="match status" value="1"/>
</dbReference>
<dbReference type="OrthoDB" id="9775106at2"/>
<protein>
    <submittedName>
        <fullName evidence="5">LacI family transcriptional regulator</fullName>
    </submittedName>
</protein>
<dbReference type="PANTHER" id="PTHR30146:SF109">
    <property type="entry name" value="HTH-TYPE TRANSCRIPTIONAL REGULATOR GALS"/>
    <property type="match status" value="1"/>
</dbReference>
<evidence type="ECO:0000313" key="5">
    <source>
        <dbReference type="EMBL" id="RCX20694.1"/>
    </source>
</evidence>
<dbReference type="Pfam" id="PF00356">
    <property type="entry name" value="LacI"/>
    <property type="match status" value="1"/>
</dbReference>
<keyword evidence="6" id="KW-1185">Reference proteome</keyword>
<dbReference type="RefSeq" id="WP_114496739.1">
    <property type="nucleotide sequence ID" value="NZ_QPJW01000003.1"/>
</dbReference>
<dbReference type="Gene3D" id="3.40.50.2300">
    <property type="match status" value="2"/>
</dbReference>